<keyword evidence="10" id="KW-1185">Reference proteome</keyword>
<dbReference type="OrthoDB" id="9781367at2"/>
<dbReference type="Pfam" id="PF13242">
    <property type="entry name" value="Hydrolase_like"/>
    <property type="match status" value="1"/>
</dbReference>
<dbReference type="GO" id="GO:0005737">
    <property type="term" value="C:cytoplasm"/>
    <property type="evidence" value="ECO:0007669"/>
    <property type="project" value="UniProtKB-SubCell"/>
</dbReference>
<organism evidence="9 10">
    <name type="scientific">Kribbella jejuensis</name>
    <dbReference type="NCBI Taxonomy" id="236068"/>
    <lineage>
        <taxon>Bacteria</taxon>
        <taxon>Bacillati</taxon>
        <taxon>Actinomycetota</taxon>
        <taxon>Actinomycetes</taxon>
        <taxon>Propionibacteriales</taxon>
        <taxon>Kribbellaceae</taxon>
        <taxon>Kribbella</taxon>
    </lineage>
</organism>
<accession>A0A542EA35</accession>
<keyword evidence="3" id="KW-0963">Cytoplasm</keyword>
<gene>
    <name evidence="9" type="ORF">FB475_5120</name>
</gene>
<reference evidence="9 10" key="1">
    <citation type="submission" date="2019-06" db="EMBL/GenBank/DDBJ databases">
        <title>Sequencing the genomes of 1000 actinobacteria strains.</title>
        <authorList>
            <person name="Klenk H.-P."/>
        </authorList>
    </citation>
    <scope>NUCLEOTIDE SEQUENCE [LARGE SCALE GENOMIC DNA]</scope>
    <source>
        <strain evidence="9 10">DSM 17305</strain>
    </source>
</reference>
<comment type="subcellular location">
    <subcellularLocation>
        <location evidence="1">Cytoplasm</location>
    </subcellularLocation>
</comment>
<dbReference type="Proteomes" id="UP000316298">
    <property type="component" value="Unassembled WGS sequence"/>
</dbReference>
<dbReference type="GO" id="GO:0005975">
    <property type="term" value="P:carbohydrate metabolic process"/>
    <property type="evidence" value="ECO:0007669"/>
    <property type="project" value="InterPro"/>
</dbReference>
<dbReference type="RefSeq" id="WP_141859062.1">
    <property type="nucleotide sequence ID" value="NZ_BAAAKA010000005.1"/>
</dbReference>
<dbReference type="InterPro" id="IPR006543">
    <property type="entry name" value="Histidinol-phos"/>
</dbReference>
<dbReference type="InterPro" id="IPR001173">
    <property type="entry name" value="Glyco_trans_2-like"/>
</dbReference>
<dbReference type="Pfam" id="PF00535">
    <property type="entry name" value="Glycos_transf_2"/>
    <property type="match status" value="1"/>
</dbReference>
<dbReference type="InterPro" id="IPR006549">
    <property type="entry name" value="HAD-SF_hydro_IIIA"/>
</dbReference>
<sequence>MTAWSVVVPTIGRPSLADLLADLAAQPNQPARVIVVNDRPAEAPPVANFPGALVVPARGRGPAAARNLGWRRADTDWVVFLDDDVRLPSDWSALLLRHLESAAPRIGGVQARIDVPEPAGRRPTDWERSTAGLRTARWATADMAYRTTALEQVHGFDERFPRAYREDADLARRVRDAGWQLVRGERRIVHPVRPAGFWTSVRVQKGNADDSLLRAIYGPNWRTLTECGPGRLPLHLSTVAAAAGLLTKHRRIAAVLWAAQYAEFATRRILPGPRTAPEIARMLVTSAVIPFVAVGNRIAGWWRHPNSEAWPGPVRAVLFDRDGTLVHDVPYNGDPARVRLVDGAAHAVERLRRAGLRIGVVTNQSGVGRGLLTVGQMTDVNTRVDELLGRLDTWQVCPHAPEDQCQCRKPRGGLIRQAARQLGVPPHQIVVIGDIGADVSAARSAGARAILVPNAQTRAEEIVSAPARALDLAAAVDWVLGAR</sequence>
<dbReference type="InterPro" id="IPR023214">
    <property type="entry name" value="HAD_sf"/>
</dbReference>
<keyword evidence="4" id="KW-0479">Metal-binding</keyword>
<evidence type="ECO:0000313" key="10">
    <source>
        <dbReference type="Proteomes" id="UP000316298"/>
    </source>
</evidence>
<evidence type="ECO:0000256" key="6">
    <source>
        <dbReference type="ARBA" id="ARBA00023277"/>
    </source>
</evidence>
<protein>
    <recommendedName>
        <fullName evidence="7">D,D-heptose 1,7-bisphosphate phosphatase</fullName>
    </recommendedName>
</protein>
<dbReference type="PANTHER" id="PTHR42891">
    <property type="entry name" value="D-GLYCERO-BETA-D-MANNO-HEPTOSE-1,7-BISPHOSPHATE 7-PHOSPHATASE"/>
    <property type="match status" value="1"/>
</dbReference>
<dbReference type="NCBIfam" id="TIGR01662">
    <property type="entry name" value="HAD-SF-IIIA"/>
    <property type="match status" value="1"/>
</dbReference>
<dbReference type="Gene3D" id="3.90.550.10">
    <property type="entry name" value="Spore Coat Polysaccharide Biosynthesis Protein SpsA, Chain A"/>
    <property type="match status" value="1"/>
</dbReference>
<dbReference type="SUPFAM" id="SSF53448">
    <property type="entry name" value="Nucleotide-diphospho-sugar transferases"/>
    <property type="match status" value="1"/>
</dbReference>
<evidence type="ECO:0000313" key="9">
    <source>
        <dbReference type="EMBL" id="TQJ12190.1"/>
    </source>
</evidence>
<proteinExistence type="inferred from homology"/>
<evidence type="ECO:0000256" key="3">
    <source>
        <dbReference type="ARBA" id="ARBA00022490"/>
    </source>
</evidence>
<dbReference type="PANTHER" id="PTHR42891:SF1">
    <property type="entry name" value="D-GLYCERO-BETA-D-MANNO-HEPTOSE-1,7-BISPHOSPHATE 7-PHOSPHATASE"/>
    <property type="match status" value="1"/>
</dbReference>
<keyword evidence="6" id="KW-0119">Carbohydrate metabolism</keyword>
<dbReference type="GO" id="GO:0046872">
    <property type="term" value="F:metal ion binding"/>
    <property type="evidence" value="ECO:0007669"/>
    <property type="project" value="UniProtKB-KW"/>
</dbReference>
<evidence type="ECO:0000256" key="4">
    <source>
        <dbReference type="ARBA" id="ARBA00022723"/>
    </source>
</evidence>
<evidence type="ECO:0000256" key="5">
    <source>
        <dbReference type="ARBA" id="ARBA00022801"/>
    </source>
</evidence>
<keyword evidence="5 9" id="KW-0378">Hydrolase</keyword>
<dbReference type="GO" id="GO:0016791">
    <property type="term" value="F:phosphatase activity"/>
    <property type="evidence" value="ECO:0007669"/>
    <property type="project" value="InterPro"/>
</dbReference>
<dbReference type="SUPFAM" id="SSF56784">
    <property type="entry name" value="HAD-like"/>
    <property type="match status" value="1"/>
</dbReference>
<feature type="domain" description="Glycosyltransferase 2-like" evidence="8">
    <location>
        <begin position="5"/>
        <end position="121"/>
    </location>
</feature>
<dbReference type="NCBIfam" id="TIGR01656">
    <property type="entry name" value="Histidinol-ppas"/>
    <property type="match status" value="1"/>
</dbReference>
<dbReference type="Gene3D" id="3.40.50.1000">
    <property type="entry name" value="HAD superfamily/HAD-like"/>
    <property type="match status" value="1"/>
</dbReference>
<name>A0A542EA35_9ACTN</name>
<evidence type="ECO:0000259" key="8">
    <source>
        <dbReference type="Pfam" id="PF00535"/>
    </source>
</evidence>
<dbReference type="InterPro" id="IPR004446">
    <property type="entry name" value="Heptose_bisP_phosphatase"/>
</dbReference>
<evidence type="ECO:0000256" key="2">
    <source>
        <dbReference type="ARBA" id="ARBA00005628"/>
    </source>
</evidence>
<dbReference type="EMBL" id="VFMM01000002">
    <property type="protein sequence ID" value="TQJ12190.1"/>
    <property type="molecule type" value="Genomic_DNA"/>
</dbReference>
<dbReference type="InterPro" id="IPR036412">
    <property type="entry name" value="HAD-like_sf"/>
</dbReference>
<evidence type="ECO:0000256" key="7">
    <source>
        <dbReference type="ARBA" id="ARBA00031828"/>
    </source>
</evidence>
<evidence type="ECO:0000256" key="1">
    <source>
        <dbReference type="ARBA" id="ARBA00004496"/>
    </source>
</evidence>
<comment type="similarity">
    <text evidence="2">Belongs to the GmhB family.</text>
</comment>
<dbReference type="InterPro" id="IPR029044">
    <property type="entry name" value="Nucleotide-diphossugar_trans"/>
</dbReference>
<comment type="caution">
    <text evidence="9">The sequence shown here is derived from an EMBL/GenBank/DDBJ whole genome shotgun (WGS) entry which is preliminary data.</text>
</comment>
<dbReference type="AlphaFoldDB" id="A0A542EA35"/>